<feature type="compositionally biased region" description="Acidic residues" evidence="4">
    <location>
        <begin position="34"/>
        <end position="45"/>
    </location>
</feature>
<dbReference type="Gene3D" id="3.90.230.10">
    <property type="entry name" value="Creatinase/methionine aminopeptidase superfamily"/>
    <property type="match status" value="1"/>
</dbReference>
<dbReference type="InterPro" id="IPR036005">
    <property type="entry name" value="Creatinase/aminopeptidase-like"/>
</dbReference>
<dbReference type="OrthoDB" id="7848262at2759"/>
<dbReference type="Proteomes" id="UP000193689">
    <property type="component" value="Unassembled WGS sequence"/>
</dbReference>
<dbReference type="PANTHER" id="PTHR45777:SF2">
    <property type="entry name" value="METHIONINE AMINOPEPTIDASE 2"/>
    <property type="match status" value="1"/>
</dbReference>
<organism evidence="5 6">
    <name type="scientific">Pseudomassariella vexata</name>
    <dbReference type="NCBI Taxonomy" id="1141098"/>
    <lineage>
        <taxon>Eukaryota</taxon>
        <taxon>Fungi</taxon>
        <taxon>Dikarya</taxon>
        <taxon>Ascomycota</taxon>
        <taxon>Pezizomycotina</taxon>
        <taxon>Sordariomycetes</taxon>
        <taxon>Xylariomycetidae</taxon>
        <taxon>Amphisphaeriales</taxon>
        <taxon>Pseudomassariaceae</taxon>
        <taxon>Pseudomassariella</taxon>
    </lineage>
</organism>
<dbReference type="GO" id="GO:0008235">
    <property type="term" value="F:metalloexopeptidase activity"/>
    <property type="evidence" value="ECO:0007669"/>
    <property type="project" value="TreeGrafter"/>
</dbReference>
<accession>A0A1Y2DV21</accession>
<evidence type="ECO:0000313" key="5">
    <source>
        <dbReference type="EMBL" id="ORY63039.1"/>
    </source>
</evidence>
<keyword evidence="6" id="KW-1185">Reference proteome</keyword>
<keyword evidence="3" id="KW-0378">Hydrolase</keyword>
<evidence type="ECO:0000256" key="1">
    <source>
        <dbReference type="ARBA" id="ARBA00022438"/>
    </source>
</evidence>
<dbReference type="SUPFAM" id="SSF55920">
    <property type="entry name" value="Creatinase/aminopeptidase"/>
    <property type="match status" value="1"/>
</dbReference>
<evidence type="ECO:0000313" key="6">
    <source>
        <dbReference type="Proteomes" id="UP000193689"/>
    </source>
</evidence>
<proteinExistence type="predicted"/>
<dbReference type="InParanoid" id="A0A1Y2DV21"/>
<comment type="caution">
    <text evidence="5">The sequence shown here is derived from an EMBL/GenBank/DDBJ whole genome shotgun (WGS) entry which is preliminary data.</text>
</comment>
<sequence>MQPNPIVYTVNGTNGFNGVSGKAAANGGNAEEPPGGEDSDDDGDEAAAPGAEEGATKKKNKNKKRKPKKKRKGPSAQTDPPSVLISQLFPKGEEVEYVNENRYRTTIEEKRHFDNLSTEWLSDYRQAAETHRQVRQWAQKNIKPGQTLTEIANGIEDSVRRLVGHDGLTEGDTIKAGMGFLLNDLLHAFRESELFVVDKTDVEAPREPCHAPSVLCSFTARLLPTGYDRRVSICEEVTLSSFKVFVIQTAHAAV</sequence>
<dbReference type="STRING" id="1141098.A0A1Y2DV21"/>
<feature type="region of interest" description="Disordered" evidence="4">
    <location>
        <begin position="1"/>
        <end position="85"/>
    </location>
</feature>
<feature type="compositionally biased region" description="Basic residues" evidence="4">
    <location>
        <begin position="57"/>
        <end position="73"/>
    </location>
</feature>
<evidence type="ECO:0000256" key="3">
    <source>
        <dbReference type="ARBA" id="ARBA00022801"/>
    </source>
</evidence>
<keyword evidence="1" id="KW-0031">Aminopeptidase</keyword>
<dbReference type="EMBL" id="MCFJ01000008">
    <property type="protein sequence ID" value="ORY63039.1"/>
    <property type="molecule type" value="Genomic_DNA"/>
</dbReference>
<dbReference type="AlphaFoldDB" id="A0A1Y2DV21"/>
<evidence type="ECO:0000256" key="4">
    <source>
        <dbReference type="SAM" id="MobiDB-lite"/>
    </source>
</evidence>
<dbReference type="GO" id="GO:0005737">
    <property type="term" value="C:cytoplasm"/>
    <property type="evidence" value="ECO:0007669"/>
    <property type="project" value="TreeGrafter"/>
</dbReference>
<gene>
    <name evidence="5" type="ORF">BCR38DRAFT_219856</name>
</gene>
<feature type="compositionally biased region" description="Low complexity" evidence="4">
    <location>
        <begin position="23"/>
        <end position="33"/>
    </location>
</feature>
<protein>
    <submittedName>
        <fullName evidence="5">Uncharacterized protein</fullName>
    </submittedName>
</protein>
<dbReference type="GeneID" id="63770451"/>
<keyword evidence="2" id="KW-0645">Protease</keyword>
<dbReference type="PANTHER" id="PTHR45777">
    <property type="entry name" value="METHIONINE AMINOPEPTIDASE 2"/>
    <property type="match status" value="1"/>
</dbReference>
<name>A0A1Y2DV21_9PEZI</name>
<reference evidence="5 6" key="1">
    <citation type="submission" date="2016-07" db="EMBL/GenBank/DDBJ databases">
        <title>Pervasive Adenine N6-methylation of Active Genes in Fungi.</title>
        <authorList>
            <consortium name="DOE Joint Genome Institute"/>
            <person name="Mondo S.J."/>
            <person name="Dannebaum R.O."/>
            <person name="Kuo R.C."/>
            <person name="Labutti K."/>
            <person name="Haridas S."/>
            <person name="Kuo A."/>
            <person name="Salamov A."/>
            <person name="Ahrendt S.R."/>
            <person name="Lipzen A."/>
            <person name="Sullivan W."/>
            <person name="Andreopoulos W.B."/>
            <person name="Clum A."/>
            <person name="Lindquist E."/>
            <person name="Daum C."/>
            <person name="Ramamoorthy G.K."/>
            <person name="Gryganskyi A."/>
            <person name="Culley D."/>
            <person name="Magnuson J.K."/>
            <person name="James T.Y."/>
            <person name="O'Malley M.A."/>
            <person name="Stajich J.E."/>
            <person name="Spatafora J.W."/>
            <person name="Visel A."/>
            <person name="Grigoriev I.V."/>
        </authorList>
    </citation>
    <scope>NUCLEOTIDE SEQUENCE [LARGE SCALE GENOMIC DNA]</scope>
    <source>
        <strain evidence="5 6">CBS 129021</strain>
    </source>
</reference>
<dbReference type="GO" id="GO:0004177">
    <property type="term" value="F:aminopeptidase activity"/>
    <property type="evidence" value="ECO:0007669"/>
    <property type="project" value="UniProtKB-KW"/>
</dbReference>
<evidence type="ECO:0000256" key="2">
    <source>
        <dbReference type="ARBA" id="ARBA00022670"/>
    </source>
</evidence>
<dbReference type="GO" id="GO:0006508">
    <property type="term" value="P:proteolysis"/>
    <property type="evidence" value="ECO:0007669"/>
    <property type="project" value="UniProtKB-KW"/>
</dbReference>
<dbReference type="RefSeq" id="XP_040714696.1">
    <property type="nucleotide sequence ID" value="XM_040854239.1"/>
</dbReference>
<dbReference type="InterPro" id="IPR050247">
    <property type="entry name" value="Met_Aminopeptidase_Type2"/>
</dbReference>